<dbReference type="Gene3D" id="2.40.50.140">
    <property type="entry name" value="Nucleic acid-binding proteins"/>
    <property type="match status" value="1"/>
</dbReference>
<name>A0ABP7KA86_9MICO</name>
<dbReference type="PANTHER" id="PTHR10302">
    <property type="entry name" value="SINGLE-STRANDED DNA-BINDING PROTEIN"/>
    <property type="match status" value="1"/>
</dbReference>
<dbReference type="InterPro" id="IPR000424">
    <property type="entry name" value="Primosome_PriB/ssb"/>
</dbReference>
<proteinExistence type="predicted"/>
<dbReference type="NCBIfam" id="TIGR00621">
    <property type="entry name" value="ssb"/>
    <property type="match status" value="1"/>
</dbReference>
<feature type="compositionally biased region" description="Polar residues" evidence="4">
    <location>
        <begin position="245"/>
        <end position="254"/>
    </location>
</feature>
<dbReference type="PANTHER" id="PTHR10302:SF0">
    <property type="entry name" value="SINGLE-STRANDED DNA-BINDING PROTEIN, MITOCHONDRIAL"/>
    <property type="match status" value="1"/>
</dbReference>
<dbReference type="Proteomes" id="UP001501803">
    <property type="component" value="Unassembled WGS sequence"/>
</dbReference>
<dbReference type="InterPro" id="IPR011344">
    <property type="entry name" value="ssDNA-bd"/>
</dbReference>
<dbReference type="Pfam" id="PF00436">
    <property type="entry name" value="SSB"/>
    <property type="match status" value="1"/>
</dbReference>
<organism evidence="5 6">
    <name type="scientific">Leifsonia kafniensis</name>
    <dbReference type="NCBI Taxonomy" id="475957"/>
    <lineage>
        <taxon>Bacteria</taxon>
        <taxon>Bacillati</taxon>
        <taxon>Actinomycetota</taxon>
        <taxon>Actinomycetes</taxon>
        <taxon>Micrococcales</taxon>
        <taxon>Microbacteriaceae</taxon>
        <taxon>Leifsonia</taxon>
    </lineage>
</organism>
<dbReference type="EMBL" id="BAABCN010000002">
    <property type="protein sequence ID" value="GAA3868874.1"/>
    <property type="molecule type" value="Genomic_DNA"/>
</dbReference>
<evidence type="ECO:0000313" key="6">
    <source>
        <dbReference type="Proteomes" id="UP001501803"/>
    </source>
</evidence>
<feature type="compositionally biased region" description="Basic and acidic residues" evidence="4">
    <location>
        <begin position="193"/>
        <end position="204"/>
    </location>
</feature>
<comment type="caution">
    <text evidence="5">The sequence shown here is derived from an EMBL/GenBank/DDBJ whole genome shotgun (WGS) entry which is preliminary data.</text>
</comment>
<dbReference type="InterPro" id="IPR012340">
    <property type="entry name" value="NA-bd_OB-fold"/>
</dbReference>
<dbReference type="SUPFAM" id="SSF50249">
    <property type="entry name" value="Nucleic acid-binding proteins"/>
    <property type="match status" value="1"/>
</dbReference>
<evidence type="ECO:0000256" key="3">
    <source>
        <dbReference type="RuleBase" id="RU000524"/>
    </source>
</evidence>
<evidence type="ECO:0000256" key="4">
    <source>
        <dbReference type="SAM" id="MobiDB-lite"/>
    </source>
</evidence>
<gene>
    <name evidence="5" type="ORF">GCM10022381_10260</name>
</gene>
<protein>
    <recommendedName>
        <fullName evidence="3">Single-stranded DNA-binding protein</fullName>
    </recommendedName>
</protein>
<dbReference type="PROSITE" id="PS50935">
    <property type="entry name" value="SSB"/>
    <property type="match status" value="1"/>
</dbReference>
<dbReference type="CDD" id="cd04496">
    <property type="entry name" value="SSB_OBF"/>
    <property type="match status" value="1"/>
</dbReference>
<sequence length="254" mass="27317">MQLASTHGTLSTCAPIANPPDLNVCVVAHSEVRDPGVAKPGTSGHPRVVRAERSLGTHASVPGENMSDIITLTGIVATTPNHLVTTNGLAITSFRLASGQRRFDRAQNAWVDADTNWYSVSTFRHLAHNVQNSVNKGEHVIVSGRVRIRQWENGERKGTTVEIEAESIGHDLTWCTTRFLRSAPGKSAPVTPRDAESAPDRDEFPPNDAVEWPTTLSDEEVHDGLEVGQDDESGDGSGDGFLPNEPSSLITVVS</sequence>
<evidence type="ECO:0000256" key="2">
    <source>
        <dbReference type="PROSITE-ProRule" id="PRU00252"/>
    </source>
</evidence>
<keyword evidence="6" id="KW-1185">Reference proteome</keyword>
<keyword evidence="1 2" id="KW-0238">DNA-binding</keyword>
<accession>A0ABP7KA86</accession>
<reference evidence="6" key="1">
    <citation type="journal article" date="2019" name="Int. J. Syst. Evol. Microbiol.">
        <title>The Global Catalogue of Microorganisms (GCM) 10K type strain sequencing project: providing services to taxonomists for standard genome sequencing and annotation.</title>
        <authorList>
            <consortium name="The Broad Institute Genomics Platform"/>
            <consortium name="The Broad Institute Genome Sequencing Center for Infectious Disease"/>
            <person name="Wu L."/>
            <person name="Ma J."/>
        </authorList>
    </citation>
    <scope>NUCLEOTIDE SEQUENCE [LARGE SCALE GENOMIC DNA]</scope>
    <source>
        <strain evidence="6">JCM 17021</strain>
    </source>
</reference>
<evidence type="ECO:0000313" key="5">
    <source>
        <dbReference type="EMBL" id="GAA3868874.1"/>
    </source>
</evidence>
<feature type="region of interest" description="Disordered" evidence="4">
    <location>
        <begin position="183"/>
        <end position="254"/>
    </location>
</feature>
<evidence type="ECO:0000256" key="1">
    <source>
        <dbReference type="ARBA" id="ARBA00023125"/>
    </source>
</evidence>